<reference evidence="2 3" key="1">
    <citation type="journal article" date="2018" name="Aquat. Microb. Ecol.">
        <title>Gammaproteobacterial methanotrophs dominate.</title>
        <authorList>
            <person name="Rissanen A.J."/>
            <person name="Saarenheimo J."/>
            <person name="Tiirola M."/>
            <person name="Peura S."/>
            <person name="Aalto S.L."/>
            <person name="Karvinen A."/>
            <person name="Nykanen H."/>
        </authorList>
    </citation>
    <scope>NUCLEOTIDE SEQUENCE [LARGE SCALE GENOMIC DNA]</scope>
    <source>
        <strain evidence="2">AMbin10</strain>
    </source>
</reference>
<proteinExistence type="predicted"/>
<sequence length="96" mass="11062">DLLASKERETLHIEVKGSSIELPANVNVMLTPNEYAVSKKSKTKYRICIVINALENPEIFEFIWDKQRQSWFCEQSLSCLKIKESIAANLFIINCQ</sequence>
<comment type="caution">
    <text evidence="2">The sequence shown here is derived from an EMBL/GenBank/DDBJ whole genome shotgun (WGS) entry which is preliminary data.</text>
</comment>
<evidence type="ECO:0000313" key="2">
    <source>
        <dbReference type="EMBL" id="PZN77690.1"/>
    </source>
</evidence>
<organism evidence="2 3">
    <name type="scientific">Candidatus Methylumidiphilus alinenensis</name>
    <dbReference type="NCBI Taxonomy" id="2202197"/>
    <lineage>
        <taxon>Bacteria</taxon>
        <taxon>Pseudomonadati</taxon>
        <taxon>Pseudomonadota</taxon>
        <taxon>Gammaproteobacteria</taxon>
        <taxon>Methylococcales</taxon>
        <taxon>Candidatus Methylumidiphilus</taxon>
    </lineage>
</organism>
<dbReference type="Proteomes" id="UP000249396">
    <property type="component" value="Unassembled WGS sequence"/>
</dbReference>
<gene>
    <name evidence="2" type="ORF">DM484_14425</name>
</gene>
<dbReference type="Pfam" id="PF13020">
    <property type="entry name" value="NOV_C"/>
    <property type="match status" value="1"/>
</dbReference>
<name>A0A2W4SRD5_9GAMM</name>
<feature type="non-terminal residue" evidence="2">
    <location>
        <position position="1"/>
    </location>
</feature>
<feature type="domain" description="Protein NO VEIN C-terminal" evidence="1">
    <location>
        <begin position="2"/>
        <end position="60"/>
    </location>
</feature>
<evidence type="ECO:0000259" key="1">
    <source>
        <dbReference type="Pfam" id="PF13020"/>
    </source>
</evidence>
<dbReference type="EMBL" id="QJPH01000332">
    <property type="protein sequence ID" value="PZN77690.1"/>
    <property type="molecule type" value="Genomic_DNA"/>
</dbReference>
<accession>A0A2W4SRD5</accession>
<dbReference type="InterPro" id="IPR024975">
    <property type="entry name" value="NOV_C"/>
</dbReference>
<dbReference type="AlphaFoldDB" id="A0A2W4SRD5"/>
<protein>
    <recommendedName>
        <fullName evidence="1">Protein NO VEIN C-terminal domain-containing protein</fullName>
    </recommendedName>
</protein>
<evidence type="ECO:0000313" key="3">
    <source>
        <dbReference type="Proteomes" id="UP000249396"/>
    </source>
</evidence>